<dbReference type="RefSeq" id="WP_156029356.1">
    <property type="nucleotide sequence ID" value="NZ_BPEU01000009.1"/>
</dbReference>
<organism evidence="1 2">
    <name type="scientific">Shewanella colwelliana</name>
    <name type="common">Alteromonas colwelliana</name>
    <dbReference type="NCBI Taxonomy" id="23"/>
    <lineage>
        <taxon>Bacteria</taxon>
        <taxon>Pseudomonadati</taxon>
        <taxon>Pseudomonadota</taxon>
        <taxon>Gammaproteobacteria</taxon>
        <taxon>Alteromonadales</taxon>
        <taxon>Shewanellaceae</taxon>
        <taxon>Shewanella</taxon>
    </lineage>
</organism>
<sequence length="53" mass="6506">MMWNWFSKFIGKKRQTQRKRVQVDIPFEQHSYRKADFDLQKSEPLSDEDKSTN</sequence>
<comment type="caution">
    <text evidence="1">The sequence shown here is derived from an EMBL/GenBank/DDBJ whole genome shotgun (WGS) entry which is preliminary data.</text>
</comment>
<dbReference type="EMBL" id="BPEU01000009">
    <property type="protein sequence ID" value="GIU39786.1"/>
    <property type="molecule type" value="Genomic_DNA"/>
</dbReference>
<proteinExistence type="predicted"/>
<reference evidence="1 2" key="1">
    <citation type="submission" date="2021-05" db="EMBL/GenBank/DDBJ databases">
        <title>Molecular characterization for Shewanella algae harboring chromosomal blaOXA-55-like strains isolated from clinical and environment sample.</title>
        <authorList>
            <person name="Ohama Y."/>
            <person name="Aoki K."/>
            <person name="Harada S."/>
            <person name="Moriya K."/>
            <person name="Ishii Y."/>
            <person name="Tateda K."/>
        </authorList>
    </citation>
    <scope>NUCLEOTIDE SEQUENCE [LARGE SCALE GENOMIC DNA]</scope>
    <source>
        <strain evidence="1 2">MBTL60-118</strain>
    </source>
</reference>
<accession>A0ABQ4NY67</accession>
<keyword evidence="2" id="KW-1185">Reference proteome</keyword>
<name>A0ABQ4NY67_SHECO</name>
<dbReference type="Proteomes" id="UP000773469">
    <property type="component" value="Unassembled WGS sequence"/>
</dbReference>
<evidence type="ECO:0000313" key="1">
    <source>
        <dbReference type="EMBL" id="GIU39786.1"/>
    </source>
</evidence>
<evidence type="ECO:0000313" key="2">
    <source>
        <dbReference type="Proteomes" id="UP000773469"/>
    </source>
</evidence>
<gene>
    <name evidence="1" type="ORF">TUM3794_15890</name>
</gene>
<protein>
    <submittedName>
        <fullName evidence="1">Uncharacterized protein</fullName>
    </submittedName>
</protein>